<comment type="subcellular location">
    <subcellularLocation>
        <location evidence="4">Cytoplasm</location>
    </subcellularLocation>
</comment>
<keyword evidence="4" id="KW-0678">Repressor</keyword>
<evidence type="ECO:0000256" key="1">
    <source>
        <dbReference type="ARBA" id="ARBA00022490"/>
    </source>
</evidence>
<dbReference type="GO" id="GO:0005829">
    <property type="term" value="C:cytosol"/>
    <property type="evidence" value="ECO:0007669"/>
    <property type="project" value="TreeGrafter"/>
</dbReference>
<dbReference type="EMBL" id="JACJVR010000050">
    <property type="protein sequence ID" value="MBB6692188.1"/>
    <property type="molecule type" value="Genomic_DNA"/>
</dbReference>
<dbReference type="GO" id="GO:0006402">
    <property type="term" value="P:mRNA catabolic process"/>
    <property type="evidence" value="ECO:0007669"/>
    <property type="project" value="InterPro"/>
</dbReference>
<dbReference type="RefSeq" id="WP_185136182.1">
    <property type="nucleotide sequence ID" value="NZ_JACJVR010000050.1"/>
</dbReference>
<dbReference type="InterPro" id="IPR036107">
    <property type="entry name" value="CsrA_sf"/>
</dbReference>
<evidence type="ECO:0000256" key="3">
    <source>
        <dbReference type="ARBA" id="ARBA00022884"/>
    </source>
</evidence>
<keyword evidence="1 4" id="KW-0963">Cytoplasm</keyword>
<dbReference type="GO" id="GO:0048027">
    <property type="term" value="F:mRNA 5'-UTR binding"/>
    <property type="evidence" value="ECO:0007669"/>
    <property type="project" value="UniProtKB-UniRule"/>
</dbReference>
<dbReference type="Proteomes" id="UP000553776">
    <property type="component" value="Unassembled WGS sequence"/>
</dbReference>
<dbReference type="GO" id="GO:0045947">
    <property type="term" value="P:negative regulation of translational initiation"/>
    <property type="evidence" value="ECO:0007669"/>
    <property type="project" value="UniProtKB-UniRule"/>
</dbReference>
<comment type="function">
    <text evidence="4">A translational regulator that binds mRNA to regulate translation initiation and/or mRNA stability. Usually binds in the 5'-UTR at or near the Shine-Dalgarno sequence preventing ribosome-binding, thus repressing translation. Its main target seems to be the major flagellin gene, while its function is anatagonized by FliW.</text>
</comment>
<keyword evidence="6" id="KW-1185">Reference proteome</keyword>
<comment type="similarity">
    <text evidence="4">Belongs to the CsrA/RsmA family.</text>
</comment>
<dbReference type="Gene3D" id="2.60.40.4380">
    <property type="entry name" value="Translational regulator CsrA"/>
    <property type="match status" value="1"/>
</dbReference>
<sequence>MLVLTRKKGQSILIQDQIEVTILGIYNDHIKLGISAPPEVQIVRSELMVSIKETNKEASQLPDSVNLAEALRNIGKDLSGGAQ</sequence>
<dbReference type="HAMAP" id="MF_00167">
    <property type="entry name" value="CsrA"/>
    <property type="match status" value="1"/>
</dbReference>
<keyword evidence="2 4" id="KW-0810">Translation regulation</keyword>
<dbReference type="PANTHER" id="PTHR34984:SF1">
    <property type="entry name" value="CARBON STORAGE REGULATOR"/>
    <property type="match status" value="1"/>
</dbReference>
<dbReference type="AlphaFoldDB" id="A0A841TYZ1"/>
<dbReference type="Pfam" id="PF02599">
    <property type="entry name" value="CsrA"/>
    <property type="match status" value="1"/>
</dbReference>
<dbReference type="NCBIfam" id="TIGR00202">
    <property type="entry name" value="csrA"/>
    <property type="match status" value="1"/>
</dbReference>
<proteinExistence type="inferred from homology"/>
<evidence type="ECO:0000313" key="5">
    <source>
        <dbReference type="EMBL" id="MBB6692188.1"/>
    </source>
</evidence>
<comment type="subunit">
    <text evidence="4">Homodimer; the beta-strands of each monomer intercalate to form a hydrophobic core, while the alpha-helices form wings that extend away from the core.</text>
</comment>
<comment type="caution">
    <text evidence="5">The sequence shown here is derived from an EMBL/GenBank/DDBJ whole genome shotgun (WGS) entry which is preliminary data.</text>
</comment>
<dbReference type="InterPro" id="IPR003751">
    <property type="entry name" value="CsrA"/>
</dbReference>
<protein>
    <recommendedName>
        <fullName evidence="4">Translational regulator CsrA</fullName>
    </recommendedName>
</protein>
<keyword evidence="3 4" id="KW-0694">RNA-binding</keyword>
<evidence type="ECO:0000256" key="4">
    <source>
        <dbReference type="HAMAP-Rule" id="MF_00167"/>
    </source>
</evidence>
<dbReference type="SUPFAM" id="SSF117130">
    <property type="entry name" value="CsrA-like"/>
    <property type="match status" value="1"/>
</dbReference>
<dbReference type="GO" id="GO:1902208">
    <property type="term" value="P:regulation of bacterial-type flagellum assembly"/>
    <property type="evidence" value="ECO:0007669"/>
    <property type="project" value="UniProtKB-UniRule"/>
</dbReference>
<gene>
    <name evidence="4 5" type="primary">csrA</name>
    <name evidence="5" type="ORF">H7B90_12325</name>
</gene>
<accession>A0A841TYZ1</accession>
<reference evidence="5 6" key="1">
    <citation type="submission" date="2020-08" db="EMBL/GenBank/DDBJ databases">
        <title>Cohnella phylogeny.</title>
        <authorList>
            <person name="Dunlap C."/>
        </authorList>
    </citation>
    <scope>NUCLEOTIDE SEQUENCE [LARGE SCALE GENOMIC DNA]</scope>
    <source>
        <strain evidence="5 6">DSM 25239</strain>
    </source>
</reference>
<dbReference type="GO" id="GO:0044781">
    <property type="term" value="P:bacterial-type flagellum organization"/>
    <property type="evidence" value="ECO:0007669"/>
    <property type="project" value="UniProtKB-KW"/>
</dbReference>
<name>A0A841TYZ1_9BACL</name>
<organism evidence="5 6">
    <name type="scientific">Cohnella xylanilytica</name>
    <dbReference type="NCBI Taxonomy" id="557555"/>
    <lineage>
        <taxon>Bacteria</taxon>
        <taxon>Bacillati</taxon>
        <taxon>Bacillota</taxon>
        <taxon>Bacilli</taxon>
        <taxon>Bacillales</taxon>
        <taxon>Paenibacillaceae</taxon>
        <taxon>Cohnella</taxon>
    </lineage>
</organism>
<evidence type="ECO:0000313" key="6">
    <source>
        <dbReference type="Proteomes" id="UP000553776"/>
    </source>
</evidence>
<keyword evidence="4" id="KW-1005">Bacterial flagellum biogenesis</keyword>
<evidence type="ECO:0000256" key="2">
    <source>
        <dbReference type="ARBA" id="ARBA00022845"/>
    </source>
</evidence>
<dbReference type="GO" id="GO:0006109">
    <property type="term" value="P:regulation of carbohydrate metabolic process"/>
    <property type="evidence" value="ECO:0007669"/>
    <property type="project" value="InterPro"/>
</dbReference>
<dbReference type="PANTHER" id="PTHR34984">
    <property type="entry name" value="CARBON STORAGE REGULATOR"/>
    <property type="match status" value="1"/>
</dbReference>